<dbReference type="PANTHER" id="PTHR31657">
    <property type="entry name" value="ETHYLENE-RESPONSIVE TRANSCRIPTION FACTOR ERF061"/>
    <property type="match status" value="1"/>
</dbReference>
<evidence type="ECO:0000256" key="2">
    <source>
        <dbReference type="ARBA" id="ARBA00022745"/>
    </source>
</evidence>
<keyword evidence="7" id="KW-0539">Nucleus</keyword>
<evidence type="ECO:0000256" key="1">
    <source>
        <dbReference type="ARBA" id="ARBA00004123"/>
    </source>
</evidence>
<feature type="region of interest" description="Disordered" evidence="9">
    <location>
        <begin position="46"/>
        <end position="65"/>
    </location>
</feature>
<comment type="similarity">
    <text evidence="8">Belongs to the AP2/ERF transcription factor family. ERF subfamily.</text>
</comment>
<dbReference type="InterPro" id="IPR036955">
    <property type="entry name" value="AP2/ERF_dom_sf"/>
</dbReference>
<dbReference type="FunFam" id="3.30.730.10:FF:000001">
    <property type="entry name" value="Ethylene-responsive transcription factor 2"/>
    <property type="match status" value="1"/>
</dbReference>
<evidence type="ECO:0000256" key="5">
    <source>
        <dbReference type="ARBA" id="ARBA00023159"/>
    </source>
</evidence>
<dbReference type="GO" id="GO:0003700">
    <property type="term" value="F:DNA-binding transcription factor activity"/>
    <property type="evidence" value="ECO:0007669"/>
    <property type="project" value="InterPro"/>
</dbReference>
<evidence type="ECO:0000256" key="9">
    <source>
        <dbReference type="SAM" id="MobiDB-lite"/>
    </source>
</evidence>
<feature type="domain" description="AP2/ERF" evidence="10">
    <location>
        <begin position="203"/>
        <end position="261"/>
    </location>
</feature>
<evidence type="ECO:0000256" key="8">
    <source>
        <dbReference type="ARBA" id="ARBA00024343"/>
    </source>
</evidence>
<dbReference type="PANTHER" id="PTHR31657:SF87">
    <property type="entry name" value="ETHYLENE-RESPONSIVE TRANSCRIPTION FACTOR RAP2-13"/>
    <property type="match status" value="1"/>
</dbReference>
<dbReference type="GO" id="GO:0005634">
    <property type="term" value="C:nucleus"/>
    <property type="evidence" value="ECO:0007669"/>
    <property type="project" value="UniProtKB-SubCell"/>
</dbReference>
<evidence type="ECO:0000256" key="3">
    <source>
        <dbReference type="ARBA" id="ARBA00023015"/>
    </source>
</evidence>
<accession>A0A835FKQ6</accession>
<keyword evidence="3" id="KW-0805">Transcription regulation</keyword>
<dbReference type="SMART" id="SM00380">
    <property type="entry name" value="AP2"/>
    <property type="match status" value="1"/>
</dbReference>
<dbReference type="Pfam" id="PF00847">
    <property type="entry name" value="AP2"/>
    <property type="match status" value="1"/>
</dbReference>
<dbReference type="EMBL" id="JACEFO010000572">
    <property type="protein sequence ID" value="KAF8765505.1"/>
    <property type="molecule type" value="Genomic_DNA"/>
</dbReference>
<dbReference type="PRINTS" id="PR00367">
    <property type="entry name" value="ETHRSPELEMNT"/>
</dbReference>
<keyword evidence="4" id="KW-0238">DNA-binding</keyword>
<name>A0A835FKQ6_9POAL</name>
<dbReference type="PROSITE" id="PS51032">
    <property type="entry name" value="AP2_ERF"/>
    <property type="match status" value="1"/>
</dbReference>
<dbReference type="Proteomes" id="UP000636709">
    <property type="component" value="Unassembled WGS sequence"/>
</dbReference>
<feature type="region of interest" description="Disordered" evidence="9">
    <location>
        <begin position="267"/>
        <end position="354"/>
    </location>
</feature>
<feature type="compositionally biased region" description="Low complexity" evidence="9">
    <location>
        <begin position="312"/>
        <end position="347"/>
    </location>
</feature>
<keyword evidence="12" id="KW-1185">Reference proteome</keyword>
<dbReference type="InterPro" id="IPR001471">
    <property type="entry name" value="AP2/ERF_dom"/>
</dbReference>
<keyword evidence="6" id="KW-0804">Transcription</keyword>
<sequence length="393" mass="41970">MQHVCHLFRQGASAMQCNYASRVAHTSKLPSPPLSRDLRFILSTATTTTAREPPRSRRPRTTMDFGGEIDDFTLQLIREQLLGAEANCLPDATAAAAYSAAPASAHLAAQQAAFQQHPAAAFQQQVAYVDLANEYANAEAAAFRAPEPAVMIRFGGEQPSPVSDPTRRPMLTISLPPTSHAWGPAVPSSQALGAMVDVNDFRKYRGVRQRPWGKFAAEIRDPKKRGSRVWLGTYDTAIEAARAYDRAAFRMRGAKAILNFPNEVGSRGADFLAPPPPPPQTTTQNQNKRKLPAHDDDAEPAAKSVKAEAFGSPASSSSSLVTPSSLSPATTTASTVTATSSSVSPSSEAGGGGYEIFPMTPSSWTWEQLEGVFGSLSPLSPHPQLGFPEVAVN</sequence>
<dbReference type="InterPro" id="IPR016177">
    <property type="entry name" value="DNA-bd_dom_sf"/>
</dbReference>
<dbReference type="SUPFAM" id="SSF54171">
    <property type="entry name" value="DNA-binding domain"/>
    <property type="match status" value="1"/>
</dbReference>
<protein>
    <recommendedName>
        <fullName evidence="10">AP2/ERF domain-containing protein</fullName>
    </recommendedName>
</protein>
<dbReference type="GO" id="GO:0000976">
    <property type="term" value="F:transcription cis-regulatory region binding"/>
    <property type="evidence" value="ECO:0007669"/>
    <property type="project" value="UniProtKB-ARBA"/>
</dbReference>
<dbReference type="Gene3D" id="3.30.730.10">
    <property type="entry name" value="AP2/ERF domain"/>
    <property type="match status" value="1"/>
</dbReference>
<proteinExistence type="inferred from homology"/>
<evidence type="ECO:0000313" key="12">
    <source>
        <dbReference type="Proteomes" id="UP000636709"/>
    </source>
</evidence>
<gene>
    <name evidence="11" type="ORF">HU200_008654</name>
</gene>
<reference evidence="11" key="1">
    <citation type="submission" date="2020-07" db="EMBL/GenBank/DDBJ databases">
        <title>Genome sequence and genetic diversity analysis of an under-domesticated orphan crop, white fonio (Digitaria exilis).</title>
        <authorList>
            <person name="Bennetzen J.L."/>
            <person name="Chen S."/>
            <person name="Ma X."/>
            <person name="Wang X."/>
            <person name="Yssel A.E.J."/>
            <person name="Chaluvadi S.R."/>
            <person name="Johnson M."/>
            <person name="Gangashetty P."/>
            <person name="Hamidou F."/>
            <person name="Sanogo M.D."/>
            <person name="Zwaenepoel A."/>
            <person name="Wallace J."/>
            <person name="Van De Peer Y."/>
            <person name="Van Deynze A."/>
        </authorList>
    </citation>
    <scope>NUCLEOTIDE SEQUENCE</scope>
    <source>
        <tissue evidence="11">Leaves</tissue>
    </source>
</reference>
<dbReference type="InterPro" id="IPR051758">
    <property type="entry name" value="ERF/AP2-like"/>
</dbReference>
<dbReference type="AlphaFoldDB" id="A0A835FKQ6"/>
<dbReference type="OrthoDB" id="674504at2759"/>
<evidence type="ECO:0000256" key="7">
    <source>
        <dbReference type="ARBA" id="ARBA00023242"/>
    </source>
</evidence>
<comment type="caution">
    <text evidence="11">The sequence shown here is derived from an EMBL/GenBank/DDBJ whole genome shotgun (WGS) entry which is preliminary data.</text>
</comment>
<evidence type="ECO:0000256" key="6">
    <source>
        <dbReference type="ARBA" id="ARBA00023163"/>
    </source>
</evidence>
<comment type="subcellular location">
    <subcellularLocation>
        <location evidence="1">Nucleus</location>
    </subcellularLocation>
</comment>
<evidence type="ECO:0000313" key="11">
    <source>
        <dbReference type="EMBL" id="KAF8765505.1"/>
    </source>
</evidence>
<evidence type="ECO:0000259" key="10">
    <source>
        <dbReference type="PROSITE" id="PS51032"/>
    </source>
</evidence>
<dbReference type="GO" id="GO:0009873">
    <property type="term" value="P:ethylene-activated signaling pathway"/>
    <property type="evidence" value="ECO:0007669"/>
    <property type="project" value="UniProtKB-KW"/>
</dbReference>
<keyword evidence="5" id="KW-0010">Activator</keyword>
<dbReference type="CDD" id="cd00018">
    <property type="entry name" value="AP2"/>
    <property type="match status" value="1"/>
</dbReference>
<keyword evidence="2" id="KW-0936">Ethylene signaling pathway</keyword>
<evidence type="ECO:0000256" key="4">
    <source>
        <dbReference type="ARBA" id="ARBA00023125"/>
    </source>
</evidence>
<organism evidence="11 12">
    <name type="scientific">Digitaria exilis</name>
    <dbReference type="NCBI Taxonomy" id="1010633"/>
    <lineage>
        <taxon>Eukaryota</taxon>
        <taxon>Viridiplantae</taxon>
        <taxon>Streptophyta</taxon>
        <taxon>Embryophyta</taxon>
        <taxon>Tracheophyta</taxon>
        <taxon>Spermatophyta</taxon>
        <taxon>Magnoliopsida</taxon>
        <taxon>Liliopsida</taxon>
        <taxon>Poales</taxon>
        <taxon>Poaceae</taxon>
        <taxon>PACMAD clade</taxon>
        <taxon>Panicoideae</taxon>
        <taxon>Panicodae</taxon>
        <taxon>Paniceae</taxon>
        <taxon>Anthephorinae</taxon>
        <taxon>Digitaria</taxon>
    </lineage>
</organism>